<accession>I7IX85</accession>
<comment type="subcellular location">
    <subcellularLocation>
        <location evidence="1">Cell membrane</location>
        <topology evidence="1">Peripheral membrane protein</topology>
    </subcellularLocation>
</comment>
<evidence type="ECO:0000313" key="11">
    <source>
        <dbReference type="EMBL" id="CCI83613.1"/>
    </source>
</evidence>
<dbReference type="PATRIC" id="fig|883169.3.peg.575"/>
<dbReference type="EMBL" id="AHAE01000032">
    <property type="protein sequence ID" value="EJZ82379.1"/>
    <property type="molecule type" value="Genomic_DNA"/>
</dbReference>
<keyword evidence="2" id="KW-0813">Transport</keyword>
<dbReference type="GO" id="GO:0005886">
    <property type="term" value="C:plasma membrane"/>
    <property type="evidence" value="ECO:0007669"/>
    <property type="project" value="UniProtKB-SubCell"/>
</dbReference>
<evidence type="ECO:0000259" key="10">
    <source>
        <dbReference type="PROSITE" id="PS50893"/>
    </source>
</evidence>
<dbReference type="Proteomes" id="UP000006078">
    <property type="component" value="Unassembled WGS sequence"/>
</dbReference>
<evidence type="ECO:0000256" key="9">
    <source>
        <dbReference type="ARBA" id="ARBA00023136"/>
    </source>
</evidence>
<keyword evidence="3" id="KW-1003">Cell membrane</keyword>
<dbReference type="FunFam" id="3.40.50.300:FF:000134">
    <property type="entry name" value="Iron-enterobactin ABC transporter ATP-binding protein"/>
    <property type="match status" value="1"/>
</dbReference>
<evidence type="ECO:0000256" key="4">
    <source>
        <dbReference type="ARBA" id="ARBA00022496"/>
    </source>
</evidence>
<sequence length="268" mass="29132">MTATTTTALEAKGLTVRIDGKEILHGISAAVPSGKITAIVGPNGSGKSTLLRSWSRLQRYAGHATVNGDEISRVKPKDFARRVALLPQSPLAPEGLTVEGLVSRGRDPHRRWWEPWRESDREIVAHALELTDLSELAGRELDSLSGGQRQRAWIALALAQSTGIVLLDEPTNFLDITFKLEVMDTVKRLNEDTGLTVAMVLHDLDLAARYADRIIVVNNGEIAAEGSPADVITELILGEVFAVEASLLTDPRSGSPVIAPYRPLRSRH</sequence>
<evidence type="ECO:0000313" key="13">
    <source>
        <dbReference type="Proteomes" id="UP000006078"/>
    </source>
</evidence>
<keyword evidence="13" id="KW-1185">Reference proteome</keyword>
<dbReference type="InterPro" id="IPR003439">
    <property type="entry name" value="ABC_transporter-like_ATP-bd"/>
</dbReference>
<evidence type="ECO:0000313" key="12">
    <source>
        <dbReference type="EMBL" id="EJZ82379.1"/>
    </source>
</evidence>
<dbReference type="CDD" id="cd03214">
    <property type="entry name" value="ABC_Iron-Siderophores_B12_Hemin"/>
    <property type="match status" value="1"/>
</dbReference>
<dbReference type="InterPro" id="IPR027417">
    <property type="entry name" value="P-loop_NTPase"/>
</dbReference>
<evidence type="ECO:0000256" key="8">
    <source>
        <dbReference type="ARBA" id="ARBA00023065"/>
    </source>
</evidence>
<dbReference type="SMART" id="SM00382">
    <property type="entry name" value="AAA"/>
    <property type="match status" value="1"/>
</dbReference>
<feature type="domain" description="ABC transporter" evidence="10">
    <location>
        <begin position="9"/>
        <end position="244"/>
    </location>
</feature>
<dbReference type="eggNOG" id="COG1120">
    <property type="taxonomic scope" value="Bacteria"/>
</dbReference>
<dbReference type="GO" id="GO:0005524">
    <property type="term" value="F:ATP binding"/>
    <property type="evidence" value="ECO:0007669"/>
    <property type="project" value="UniProtKB-KW"/>
</dbReference>
<proteinExistence type="predicted"/>
<dbReference type="STRING" id="29321.AAV33_05165"/>
<dbReference type="InterPro" id="IPR003593">
    <property type="entry name" value="AAA+_ATPase"/>
</dbReference>
<evidence type="ECO:0000256" key="6">
    <source>
        <dbReference type="ARBA" id="ARBA00022840"/>
    </source>
</evidence>
<evidence type="ECO:0000256" key="3">
    <source>
        <dbReference type="ARBA" id="ARBA00022475"/>
    </source>
</evidence>
<dbReference type="RefSeq" id="WP_004600494.1">
    <property type="nucleotide sequence ID" value="NZ_HF541866.1"/>
</dbReference>
<dbReference type="InterPro" id="IPR051535">
    <property type="entry name" value="Siderophore_ABC-ATPase"/>
</dbReference>
<dbReference type="InterPro" id="IPR017871">
    <property type="entry name" value="ABC_transporter-like_CS"/>
</dbReference>
<dbReference type="OrthoDB" id="3579586at2"/>
<gene>
    <name evidence="11" type="primary">fepC2</name>
    <name evidence="11" type="ORF">BN46_0883</name>
    <name evidence="12" type="ORF">HMPREF9719_00604</name>
</gene>
<reference evidence="11 14" key="1">
    <citation type="journal article" date="2012" name="J. Bacteriol.">
        <title>Draft Genome Sequence of Turicella otitidis ATCC 51513, Isolated from Middle Ear Fluid from a Child with Otitis Media.</title>
        <authorList>
            <person name="Brinkrolf K."/>
            <person name="Schneider J."/>
            <person name="Knecht M."/>
            <person name="Ruckert C."/>
            <person name="Tauch A."/>
        </authorList>
    </citation>
    <scope>NUCLEOTIDE SEQUENCE [LARGE SCALE GENOMIC DNA]</scope>
    <source>
        <strain evidence="11 14">ATCC 51513</strain>
    </source>
</reference>
<keyword evidence="8" id="KW-0406">Ion transport</keyword>
<dbReference type="Pfam" id="PF00005">
    <property type="entry name" value="ABC_tran"/>
    <property type="match status" value="1"/>
</dbReference>
<evidence type="ECO:0000256" key="7">
    <source>
        <dbReference type="ARBA" id="ARBA00023004"/>
    </source>
</evidence>
<comment type="caution">
    <text evidence="11">The sequence shown here is derived from an EMBL/GenBank/DDBJ whole genome shotgun (WGS) entry which is preliminary data.</text>
</comment>
<evidence type="ECO:0000256" key="2">
    <source>
        <dbReference type="ARBA" id="ARBA00022448"/>
    </source>
</evidence>
<keyword evidence="6 11" id="KW-0067">ATP-binding</keyword>
<organism evidence="11 14">
    <name type="scientific">Corynebacterium otitidis ATCC 51513</name>
    <dbReference type="NCBI Taxonomy" id="883169"/>
    <lineage>
        <taxon>Bacteria</taxon>
        <taxon>Bacillati</taxon>
        <taxon>Actinomycetota</taxon>
        <taxon>Actinomycetes</taxon>
        <taxon>Mycobacteriales</taxon>
        <taxon>Corynebacteriaceae</taxon>
        <taxon>Corynebacterium</taxon>
    </lineage>
</organism>
<protein>
    <submittedName>
        <fullName evidence="11">Iron complex transport system ATP-binding protein</fullName>
        <ecNumber evidence="11">3.6.3.34</ecNumber>
    </submittedName>
</protein>
<keyword evidence="5" id="KW-0547">Nucleotide-binding</keyword>
<keyword evidence="4" id="KW-0410">Iron transport</keyword>
<dbReference type="PROSITE" id="PS50893">
    <property type="entry name" value="ABC_TRANSPORTER_2"/>
    <property type="match status" value="1"/>
</dbReference>
<dbReference type="Gene3D" id="3.40.50.300">
    <property type="entry name" value="P-loop containing nucleotide triphosphate hydrolases"/>
    <property type="match status" value="1"/>
</dbReference>
<keyword evidence="9" id="KW-0472">Membrane</keyword>
<dbReference type="PANTHER" id="PTHR42771:SF2">
    <property type="entry name" value="IRON(3+)-HYDROXAMATE IMPORT ATP-BINDING PROTEIN FHUC"/>
    <property type="match status" value="1"/>
</dbReference>
<dbReference type="GO" id="GO:0006826">
    <property type="term" value="P:iron ion transport"/>
    <property type="evidence" value="ECO:0007669"/>
    <property type="project" value="UniProtKB-KW"/>
</dbReference>
<dbReference type="PANTHER" id="PTHR42771">
    <property type="entry name" value="IRON(3+)-HYDROXAMATE IMPORT ATP-BINDING PROTEIN FHUC"/>
    <property type="match status" value="1"/>
</dbReference>
<dbReference type="EC" id="3.6.3.34" evidence="11"/>
<evidence type="ECO:0000256" key="5">
    <source>
        <dbReference type="ARBA" id="ARBA00022741"/>
    </source>
</evidence>
<dbReference type="PROSITE" id="PS00211">
    <property type="entry name" value="ABC_TRANSPORTER_1"/>
    <property type="match status" value="1"/>
</dbReference>
<dbReference type="Proteomes" id="UP000011016">
    <property type="component" value="Unassembled WGS sequence"/>
</dbReference>
<dbReference type="EMBL" id="CAJZ01000119">
    <property type="protein sequence ID" value="CCI83613.1"/>
    <property type="molecule type" value="Genomic_DNA"/>
</dbReference>
<evidence type="ECO:0000313" key="14">
    <source>
        <dbReference type="Proteomes" id="UP000011016"/>
    </source>
</evidence>
<dbReference type="SUPFAM" id="SSF52540">
    <property type="entry name" value="P-loop containing nucleoside triphosphate hydrolases"/>
    <property type="match status" value="1"/>
</dbReference>
<keyword evidence="11" id="KW-0378">Hydrolase</keyword>
<reference evidence="12 13" key="2">
    <citation type="submission" date="2012-08" db="EMBL/GenBank/DDBJ databases">
        <title>The Genome Sequence of Turicella otitidis ATCC 51513.</title>
        <authorList>
            <consortium name="The Broad Institute Genome Sequencing Platform"/>
            <person name="Earl A."/>
            <person name="Ward D."/>
            <person name="Feldgarden M."/>
            <person name="Gevers D."/>
            <person name="Huys G."/>
            <person name="Walker B."/>
            <person name="Young S.K."/>
            <person name="Zeng Q."/>
            <person name="Gargeya S."/>
            <person name="Fitzgerald M."/>
            <person name="Haas B."/>
            <person name="Abouelleil A."/>
            <person name="Alvarado L."/>
            <person name="Arachchi H.M."/>
            <person name="Berlin A.M."/>
            <person name="Chapman S.B."/>
            <person name="Goldberg J."/>
            <person name="Griggs A."/>
            <person name="Gujja S."/>
            <person name="Hansen M."/>
            <person name="Howarth C."/>
            <person name="Imamovic A."/>
            <person name="Larimer J."/>
            <person name="McCowen C."/>
            <person name="Montmayeur A."/>
            <person name="Murphy C."/>
            <person name="Neiman D."/>
            <person name="Pearson M."/>
            <person name="Priest M."/>
            <person name="Roberts A."/>
            <person name="Saif S."/>
            <person name="Shea T."/>
            <person name="Sisk P."/>
            <person name="Sykes S."/>
            <person name="Wortman J."/>
            <person name="Nusbaum C."/>
            <person name="Birren B."/>
        </authorList>
    </citation>
    <scope>NUCLEOTIDE SEQUENCE [LARGE SCALE GENOMIC DNA]</scope>
    <source>
        <strain evidence="12 13">ATCC 51513</strain>
    </source>
</reference>
<dbReference type="GO" id="GO:0016887">
    <property type="term" value="F:ATP hydrolysis activity"/>
    <property type="evidence" value="ECO:0007669"/>
    <property type="project" value="InterPro"/>
</dbReference>
<evidence type="ECO:0000256" key="1">
    <source>
        <dbReference type="ARBA" id="ARBA00004202"/>
    </source>
</evidence>
<dbReference type="AlphaFoldDB" id="I7IX85"/>
<dbReference type="HOGENOM" id="CLU_000604_1_11_11"/>
<name>I7IX85_9CORY</name>
<keyword evidence="7" id="KW-0408">Iron</keyword>